<evidence type="ECO:0000313" key="2">
    <source>
        <dbReference type="WBParaSite" id="PSAMB.scaffold8453size6208.g31414.t1"/>
    </source>
</evidence>
<accession>A0A914XJ59</accession>
<proteinExistence type="predicted"/>
<dbReference type="WBParaSite" id="PSAMB.scaffold8453size6208.g31414.t1">
    <property type="protein sequence ID" value="PSAMB.scaffold8453size6208.g31414.t1"/>
    <property type="gene ID" value="PSAMB.scaffold8453size6208.g31414"/>
</dbReference>
<sequence length="472" mass="54338">MDFVPCAPVYAVSSHRQWPIIQYQSKRWDGAVLEFRYKSAGPKDSNILYYQCIACKKLADMSRVGGEKCGVAHIKLVNGVIVTDPDNTNTPHNCGAGTNSTKASEVLAKRYMYKEWTKVWESQKRPRAAFEDAIDGVEERFKSEYGQEVVNNIKTKLHTGYGFASKRRALTENWSFHVVKDNTLENIHSSLRITKDGEEFLQKYDLTPDREMLIFFAVSDLELLLEAEFVLCDGNHKYNPPDFHKPGQLYTLHTIVKGECHPFIKAINAKRDGLGLKVHCTEKDEHGVLTHQANSIKKWFKRVRYLCFLPEHLRHCFARDLLQAVPIYPSAIINAQLHEFCLYFETYWLGCPLIRNVWGQFGNCGPRTTNYVEGWHNGLHSHMNGRHPSLAEIIGLFQSSQDSRKFRLRALRTDPLALPKPQKAEVIRHNTLLHEEMTAFHHYFMSTPMTTFQDILNYIDRIIAIGVLLQQL</sequence>
<evidence type="ECO:0000313" key="1">
    <source>
        <dbReference type="Proteomes" id="UP000887566"/>
    </source>
</evidence>
<name>A0A914XJ59_9BILA</name>
<protein>
    <submittedName>
        <fullName evidence="2">MULE transposase domain-containing protein</fullName>
    </submittedName>
</protein>
<reference evidence="2" key="1">
    <citation type="submission" date="2022-11" db="UniProtKB">
        <authorList>
            <consortium name="WormBaseParasite"/>
        </authorList>
    </citation>
    <scope>IDENTIFICATION</scope>
</reference>
<dbReference type="AlphaFoldDB" id="A0A914XJ59"/>
<dbReference type="Proteomes" id="UP000887566">
    <property type="component" value="Unplaced"/>
</dbReference>
<keyword evidence="1" id="KW-1185">Reference proteome</keyword>
<organism evidence="1 2">
    <name type="scientific">Plectus sambesii</name>
    <dbReference type="NCBI Taxonomy" id="2011161"/>
    <lineage>
        <taxon>Eukaryota</taxon>
        <taxon>Metazoa</taxon>
        <taxon>Ecdysozoa</taxon>
        <taxon>Nematoda</taxon>
        <taxon>Chromadorea</taxon>
        <taxon>Plectida</taxon>
        <taxon>Plectina</taxon>
        <taxon>Plectoidea</taxon>
        <taxon>Plectidae</taxon>
        <taxon>Plectus</taxon>
    </lineage>
</organism>